<reference evidence="6 7" key="1">
    <citation type="submission" date="2020-05" db="EMBL/GenBank/DDBJ databases">
        <title>Identification and distribution of gene clusters putatively required for synthesis of sphingolipid metabolism inhibitors in phylogenetically diverse species of the filamentous fungus Fusarium.</title>
        <authorList>
            <person name="Kim H.-S."/>
            <person name="Busman M."/>
            <person name="Brown D.W."/>
            <person name="Divon H."/>
            <person name="Uhlig S."/>
            <person name="Proctor R.H."/>
        </authorList>
    </citation>
    <scope>NUCLEOTIDE SEQUENCE [LARGE SCALE GENOMIC DNA]</scope>
    <source>
        <strain evidence="6 7">NRRL 66333</strain>
    </source>
</reference>
<dbReference type="Gene3D" id="3.20.20.70">
    <property type="entry name" value="Aldolase class I"/>
    <property type="match status" value="1"/>
</dbReference>
<dbReference type="AlphaFoldDB" id="A0A8H5PV94"/>
<evidence type="ECO:0000256" key="1">
    <source>
        <dbReference type="ARBA" id="ARBA00001255"/>
    </source>
</evidence>
<comment type="catalytic activity">
    <reaction evidence="1">
        <text>Hydrolysis of terminal, non-reducing alpha-D-galactose residues in alpha-D-galactosides, including galactose oligosaccharides, galactomannans and galactolipids.</text>
        <dbReference type="EC" id="3.2.1.22"/>
    </reaction>
</comment>
<dbReference type="Proteomes" id="UP000547976">
    <property type="component" value="Unassembled WGS sequence"/>
</dbReference>
<dbReference type="InterPro" id="IPR017853">
    <property type="entry name" value="GH"/>
</dbReference>
<evidence type="ECO:0000313" key="7">
    <source>
        <dbReference type="Proteomes" id="UP000547976"/>
    </source>
</evidence>
<organism evidence="6 7">
    <name type="scientific">Gibberella subglutinans</name>
    <name type="common">Fusarium subglutinans</name>
    <dbReference type="NCBI Taxonomy" id="42677"/>
    <lineage>
        <taxon>Eukaryota</taxon>
        <taxon>Fungi</taxon>
        <taxon>Dikarya</taxon>
        <taxon>Ascomycota</taxon>
        <taxon>Pezizomycotina</taxon>
        <taxon>Sordariomycetes</taxon>
        <taxon>Hypocreomycetidae</taxon>
        <taxon>Hypocreales</taxon>
        <taxon>Nectriaceae</taxon>
        <taxon>Fusarium</taxon>
        <taxon>Fusarium fujikuroi species complex</taxon>
    </lineage>
</organism>
<accession>A0A8H5PV94</accession>
<evidence type="ECO:0000256" key="4">
    <source>
        <dbReference type="SAM" id="SignalP"/>
    </source>
</evidence>
<dbReference type="InterPro" id="IPR013785">
    <property type="entry name" value="Aldolase_TIM"/>
</dbReference>
<feature type="domain" description="Glycoside-hydrolase family GH114 TIM-barrel" evidence="5">
    <location>
        <begin position="41"/>
        <end position="211"/>
    </location>
</feature>
<dbReference type="SUPFAM" id="SSF51445">
    <property type="entry name" value="(Trans)glycosidases"/>
    <property type="match status" value="1"/>
</dbReference>
<evidence type="ECO:0000313" key="6">
    <source>
        <dbReference type="EMBL" id="KAF5602873.1"/>
    </source>
</evidence>
<dbReference type="GO" id="GO:0004557">
    <property type="term" value="F:alpha-galactosidase activity"/>
    <property type="evidence" value="ECO:0007669"/>
    <property type="project" value="UniProtKB-EC"/>
</dbReference>
<dbReference type="OrthoDB" id="5065109at2759"/>
<keyword evidence="4" id="KW-0732">Signal</keyword>
<dbReference type="InterPro" id="IPR004352">
    <property type="entry name" value="GH114_TIM-barrel"/>
</dbReference>
<sequence length="230" mass="25233">MRTTYFAIILSLEVTTLSALSLPPFLTKRWGPWMPDIGDNWQTVFDGPFKFPQSLDPDVSVYGLDLWSNNKPTVKKLQKSGKHVICSFSSGTVKPSDPDRKSFVKKDIGTQTDLPNGEKWVNVKSRGVRKTITKRVKVAADKGCNAISPRNTNAYDLDTVFNLSEDDEIDYIEFLANEAAKYHMSTGVDIGATAIDLQDIVSFFIGEACDDSSGDTDGSDDSEGGDGSDD</sequence>
<dbReference type="PANTHER" id="PTHR35273">
    <property type="entry name" value="ALPHA-1,4 POLYGALACTOSAMINIDASE, PUTATIVE (AFU_ORTHOLOGUE AFUA_3G07890)-RELATED"/>
    <property type="match status" value="1"/>
</dbReference>
<gene>
    <name evidence="6" type="ORF">FSUBG_7513</name>
</gene>
<dbReference type="PANTHER" id="PTHR35273:SF2">
    <property type="entry name" value="ALPHA-GALACTOSIDASE"/>
    <property type="match status" value="1"/>
</dbReference>
<dbReference type="RefSeq" id="XP_036536986.1">
    <property type="nucleotide sequence ID" value="XM_036685827.1"/>
</dbReference>
<dbReference type="EMBL" id="JAAOAV010000097">
    <property type="protein sequence ID" value="KAF5602873.1"/>
    <property type="molecule type" value="Genomic_DNA"/>
</dbReference>
<name>A0A8H5PV94_GIBSU</name>
<proteinExistence type="predicted"/>
<comment type="caution">
    <text evidence="6">The sequence shown here is derived from an EMBL/GenBank/DDBJ whole genome shotgun (WGS) entry which is preliminary data.</text>
</comment>
<keyword evidence="7" id="KW-1185">Reference proteome</keyword>
<evidence type="ECO:0000256" key="2">
    <source>
        <dbReference type="ARBA" id="ARBA00012755"/>
    </source>
</evidence>
<dbReference type="Pfam" id="PF03537">
    <property type="entry name" value="Glyco_hydro_114"/>
    <property type="match status" value="1"/>
</dbReference>
<evidence type="ECO:0000256" key="3">
    <source>
        <dbReference type="SAM" id="MobiDB-lite"/>
    </source>
</evidence>
<feature type="signal peptide" evidence="4">
    <location>
        <begin position="1"/>
        <end position="19"/>
    </location>
</feature>
<feature type="chain" id="PRO_5034704134" description="alpha-galactosidase" evidence="4">
    <location>
        <begin position="20"/>
        <end position="230"/>
    </location>
</feature>
<dbReference type="GeneID" id="59320545"/>
<protein>
    <recommendedName>
        <fullName evidence="2">alpha-galactosidase</fullName>
        <ecNumber evidence="2">3.2.1.22</ecNumber>
    </recommendedName>
</protein>
<feature type="region of interest" description="Disordered" evidence="3">
    <location>
        <begin position="209"/>
        <end position="230"/>
    </location>
</feature>
<evidence type="ECO:0000259" key="5">
    <source>
        <dbReference type="Pfam" id="PF03537"/>
    </source>
</evidence>
<dbReference type="EC" id="3.2.1.22" evidence="2"/>